<dbReference type="GO" id="GO:0008270">
    <property type="term" value="F:zinc ion binding"/>
    <property type="evidence" value="ECO:0007669"/>
    <property type="project" value="UniProtKB-KW"/>
</dbReference>
<dbReference type="SMART" id="SM00249">
    <property type="entry name" value="PHD"/>
    <property type="match status" value="1"/>
</dbReference>
<reference evidence="9" key="1">
    <citation type="submission" date="2016-03" db="EMBL/GenBank/DDBJ databases">
        <title>Updated assembly of Pseudogymnoascus destructans, the fungus causing white-nose syndrome of bats.</title>
        <authorList>
            <person name="Palmer J.M."/>
            <person name="Drees K.P."/>
            <person name="Foster J.T."/>
            <person name="Lindner D.L."/>
        </authorList>
    </citation>
    <scope>NUCLEOTIDE SEQUENCE [LARGE SCALE GENOMIC DNA]</scope>
    <source>
        <strain evidence="9">20631-21</strain>
    </source>
</reference>
<dbReference type="SUPFAM" id="SSF57903">
    <property type="entry name" value="FYVE/PHD zinc finger"/>
    <property type="match status" value="1"/>
</dbReference>
<feature type="domain" description="PHD-type" evidence="8">
    <location>
        <begin position="211"/>
        <end position="267"/>
    </location>
</feature>
<dbReference type="GO" id="GO:0003677">
    <property type="term" value="F:DNA binding"/>
    <property type="evidence" value="ECO:0007669"/>
    <property type="project" value="TreeGrafter"/>
</dbReference>
<dbReference type="Proteomes" id="UP000077154">
    <property type="component" value="Unassembled WGS sequence"/>
</dbReference>
<sequence length="472" mass="49919">MTTTDPSEVADNASAPNGVPSTNNSSGPSPFVSQPFSAATEMILKRLRGEGGPLNPTSVLGVASQHQVAAYEDVRRTVLEGMKTSHNMEFAAPTPTPRRPPKAPRTGSASGKGSASGTPVGKKGGAKSRKRKRVKDESDESAGESEEMSDLGDEDESDDSASVTAFPSMTQSGRKVVKPTQFVPEVSAAPPRKRSAPNRRPGPGPGRNVENALCKRCGRGHSPANNMIVFCDGCNIGWHQMCHDPVITEEVVKDKTTEWFCVDCTAKRDKRKGERAKTSTPKSSEDTPWAGKSATEKRAYLTSFPYSHLVDLLLQATTLHPSIPITPPSTSIPSKAIRRVKVHPQQPFPPSSTAASGLFPRASANPAAPINFIRKLPLGETSPAFSTPSTAVAVPALPQAYTDADAEGEEDDAMSRESTPASPPYPRPGNGLMARLKSDVDDLEWLVGGGGGEEEGAFSHVVFDGGEAGVEA</sequence>
<dbReference type="VEuPathDB" id="FungiDB:GMDG_04427"/>
<feature type="compositionally biased region" description="Polar residues" evidence="7">
    <location>
        <begin position="19"/>
        <end position="34"/>
    </location>
</feature>
<evidence type="ECO:0000256" key="7">
    <source>
        <dbReference type="SAM" id="MobiDB-lite"/>
    </source>
</evidence>
<evidence type="ECO:0000256" key="4">
    <source>
        <dbReference type="ARBA" id="ARBA00022833"/>
    </source>
</evidence>
<evidence type="ECO:0000256" key="3">
    <source>
        <dbReference type="ARBA" id="ARBA00022771"/>
    </source>
</evidence>
<dbReference type="InterPro" id="IPR013083">
    <property type="entry name" value="Znf_RING/FYVE/PHD"/>
</dbReference>
<dbReference type="InterPro" id="IPR019787">
    <property type="entry name" value="Znf_PHD-finger"/>
</dbReference>
<dbReference type="EMBL" id="KV441405">
    <property type="protein sequence ID" value="OAF56036.1"/>
    <property type="molecule type" value="Genomic_DNA"/>
</dbReference>
<accession>A0A177A1I5</accession>
<dbReference type="Gene3D" id="3.30.40.10">
    <property type="entry name" value="Zinc/RING finger domain, C3HC4 (zinc finger)"/>
    <property type="match status" value="1"/>
</dbReference>
<dbReference type="PROSITE" id="PS50016">
    <property type="entry name" value="ZF_PHD_2"/>
    <property type="match status" value="1"/>
</dbReference>
<proteinExistence type="predicted"/>
<keyword evidence="3 6" id="KW-0863">Zinc-finger</keyword>
<feature type="region of interest" description="Disordered" evidence="7">
    <location>
        <begin position="270"/>
        <end position="292"/>
    </location>
</feature>
<dbReference type="GO" id="GO:0003682">
    <property type="term" value="F:chromatin binding"/>
    <property type="evidence" value="ECO:0007669"/>
    <property type="project" value="TreeGrafter"/>
</dbReference>
<dbReference type="GO" id="GO:0005634">
    <property type="term" value="C:nucleus"/>
    <property type="evidence" value="ECO:0007669"/>
    <property type="project" value="UniProtKB-SubCell"/>
</dbReference>
<dbReference type="OrthoDB" id="5863171at2759"/>
<evidence type="ECO:0000256" key="6">
    <source>
        <dbReference type="PROSITE-ProRule" id="PRU00146"/>
    </source>
</evidence>
<dbReference type="PANTHER" id="PTHR12628">
    <property type="entry name" value="POLYCOMB-LIKE TRANSCRIPTION FACTOR"/>
    <property type="match status" value="1"/>
</dbReference>
<dbReference type="eggNOG" id="KOG4323">
    <property type="taxonomic scope" value="Eukaryota"/>
</dbReference>
<dbReference type="RefSeq" id="XP_024321334.1">
    <property type="nucleotide sequence ID" value="XM_024470932.1"/>
</dbReference>
<dbReference type="InterPro" id="IPR001965">
    <property type="entry name" value="Znf_PHD"/>
</dbReference>
<gene>
    <name evidence="9" type="ORF">VC83_07359</name>
</gene>
<evidence type="ECO:0000256" key="1">
    <source>
        <dbReference type="ARBA" id="ARBA00004123"/>
    </source>
</evidence>
<dbReference type="CDD" id="cd15502">
    <property type="entry name" value="PHD_Phf1p_Phf2p_like"/>
    <property type="match status" value="1"/>
</dbReference>
<evidence type="ECO:0000313" key="9">
    <source>
        <dbReference type="EMBL" id="OAF56036.1"/>
    </source>
</evidence>
<keyword evidence="2" id="KW-0479">Metal-binding</keyword>
<comment type="subcellular location">
    <subcellularLocation>
        <location evidence="1">Nucleus</location>
    </subcellularLocation>
</comment>
<dbReference type="Pfam" id="PF00628">
    <property type="entry name" value="PHD"/>
    <property type="match status" value="1"/>
</dbReference>
<dbReference type="PANTHER" id="PTHR12628:SF10">
    <property type="entry name" value="HOMEOBOX DOMAIN-CONTAINING PROTEIN"/>
    <property type="match status" value="1"/>
</dbReference>
<keyword evidence="4" id="KW-0862">Zinc</keyword>
<dbReference type="AlphaFoldDB" id="A0A177A1I5"/>
<dbReference type="InterPro" id="IPR011011">
    <property type="entry name" value="Znf_FYVE_PHD"/>
</dbReference>
<dbReference type="PROSITE" id="PS01359">
    <property type="entry name" value="ZF_PHD_1"/>
    <property type="match status" value="1"/>
</dbReference>
<feature type="region of interest" description="Disordered" evidence="7">
    <location>
        <begin position="80"/>
        <end position="208"/>
    </location>
</feature>
<evidence type="ECO:0000256" key="2">
    <source>
        <dbReference type="ARBA" id="ARBA00022723"/>
    </source>
</evidence>
<evidence type="ECO:0000256" key="5">
    <source>
        <dbReference type="ARBA" id="ARBA00023242"/>
    </source>
</evidence>
<feature type="compositionally biased region" description="Low complexity" evidence="7">
    <location>
        <begin position="104"/>
        <end position="117"/>
    </location>
</feature>
<evidence type="ECO:0000259" key="8">
    <source>
        <dbReference type="PROSITE" id="PS50016"/>
    </source>
</evidence>
<feature type="compositionally biased region" description="Basic residues" evidence="7">
    <location>
        <begin position="124"/>
        <end position="133"/>
    </location>
</feature>
<name>A0A177A1I5_9PEZI</name>
<feature type="region of interest" description="Disordered" evidence="7">
    <location>
        <begin position="1"/>
        <end position="34"/>
    </location>
</feature>
<organism evidence="9">
    <name type="scientific">Pseudogymnoascus destructans</name>
    <dbReference type="NCBI Taxonomy" id="655981"/>
    <lineage>
        <taxon>Eukaryota</taxon>
        <taxon>Fungi</taxon>
        <taxon>Dikarya</taxon>
        <taxon>Ascomycota</taxon>
        <taxon>Pezizomycotina</taxon>
        <taxon>Leotiomycetes</taxon>
        <taxon>Thelebolales</taxon>
        <taxon>Thelebolaceae</taxon>
        <taxon>Pseudogymnoascus</taxon>
    </lineage>
</organism>
<feature type="region of interest" description="Disordered" evidence="7">
    <location>
        <begin position="404"/>
        <end position="429"/>
    </location>
</feature>
<protein>
    <recommendedName>
        <fullName evidence="8">PHD-type domain-containing protein</fullName>
    </recommendedName>
</protein>
<feature type="compositionally biased region" description="Polar residues" evidence="7">
    <location>
        <begin position="163"/>
        <end position="173"/>
    </location>
</feature>
<dbReference type="InterPro" id="IPR019786">
    <property type="entry name" value="Zinc_finger_PHD-type_CS"/>
</dbReference>
<dbReference type="GeneID" id="36290405"/>
<feature type="compositionally biased region" description="Acidic residues" evidence="7">
    <location>
        <begin position="137"/>
        <end position="159"/>
    </location>
</feature>
<keyword evidence="5" id="KW-0539">Nucleus</keyword>
<dbReference type="GO" id="GO:0045814">
    <property type="term" value="P:negative regulation of gene expression, epigenetic"/>
    <property type="evidence" value="ECO:0007669"/>
    <property type="project" value="TreeGrafter"/>
</dbReference>